<dbReference type="Proteomes" id="UP000663879">
    <property type="component" value="Unassembled WGS sequence"/>
</dbReference>
<dbReference type="AlphaFoldDB" id="A0A813YCX5"/>
<proteinExistence type="predicted"/>
<keyword evidence="2" id="KW-1185">Reference proteome</keyword>
<accession>A0A813YCX5</accession>
<comment type="caution">
    <text evidence="1">The sequence shown here is derived from an EMBL/GenBank/DDBJ whole genome shotgun (WGS) entry which is preliminary data.</text>
</comment>
<organism evidence="1 2">
    <name type="scientific">Brachionus calyciflorus</name>
    <dbReference type="NCBI Taxonomy" id="104777"/>
    <lineage>
        <taxon>Eukaryota</taxon>
        <taxon>Metazoa</taxon>
        <taxon>Spiralia</taxon>
        <taxon>Gnathifera</taxon>
        <taxon>Rotifera</taxon>
        <taxon>Eurotatoria</taxon>
        <taxon>Monogononta</taxon>
        <taxon>Pseudotrocha</taxon>
        <taxon>Ploima</taxon>
        <taxon>Brachionidae</taxon>
        <taxon>Brachionus</taxon>
    </lineage>
</organism>
<name>A0A813YCX5_9BILA</name>
<evidence type="ECO:0000313" key="2">
    <source>
        <dbReference type="Proteomes" id="UP000663879"/>
    </source>
</evidence>
<gene>
    <name evidence="1" type="ORF">OXX778_LOCUS10487</name>
</gene>
<sequence length="98" mass="11433">MRNETLSERQMEVPNIRVAKSSTPFTQAIISAEDLAENKWLFNQLDGRDFNEFVTLRCARSRLVRTTNGFAINQIRLLEENNARMNSQMKQLLEETKN</sequence>
<reference evidence="1" key="1">
    <citation type="submission" date="2021-02" db="EMBL/GenBank/DDBJ databases">
        <authorList>
            <person name="Nowell W R."/>
        </authorList>
    </citation>
    <scope>NUCLEOTIDE SEQUENCE</scope>
    <source>
        <strain evidence="1">Ploen Becks lab</strain>
    </source>
</reference>
<evidence type="ECO:0000313" key="1">
    <source>
        <dbReference type="EMBL" id="CAF0882513.1"/>
    </source>
</evidence>
<dbReference type="EMBL" id="CAJNOC010001668">
    <property type="protein sequence ID" value="CAF0882513.1"/>
    <property type="molecule type" value="Genomic_DNA"/>
</dbReference>
<protein>
    <submittedName>
        <fullName evidence="1">Uncharacterized protein</fullName>
    </submittedName>
</protein>